<accession>A0A2T9XYN2</accession>
<proteinExistence type="predicted"/>
<dbReference type="AlphaFoldDB" id="A0A2T9XYN2"/>
<name>A0A2T9XYN2_9FUNG</name>
<gene>
    <name evidence="1" type="ORF">BB559_007156</name>
</gene>
<comment type="caution">
    <text evidence="1">The sequence shown here is derived from an EMBL/GenBank/DDBJ whole genome shotgun (WGS) entry which is preliminary data.</text>
</comment>
<evidence type="ECO:0000313" key="2">
    <source>
        <dbReference type="Proteomes" id="UP000245699"/>
    </source>
</evidence>
<protein>
    <submittedName>
        <fullName evidence="1">Uncharacterized protein</fullName>
    </submittedName>
</protein>
<keyword evidence="2" id="KW-1185">Reference proteome</keyword>
<sequence>MNPHNKNPNNTKYTGLIFQSPSSKSKISKKLYEFAKNISGGYILDLFHYFIDKNKNGKDIKIYLDESFEENKIALNILSMHNNLEKNSFQKSNILSLIADSESRDGLKKMGFKISNSQYTLAKIKAQNKIFSVTKKIAGIEGKSDADDPKTKSLILKYLYLNSRNSRYQCYIKNNNKRTQTPVRFLDKSKNDIYLDIISNNPNLHISLDSFYKMIPNNFKKGKKKTDMCPVCHKEKINEKKLHMSEQYRLSSYYYIQSLKIEVDFYKKHYNSYILQKNSFENYKKV</sequence>
<reference evidence="1 2" key="1">
    <citation type="journal article" date="2018" name="MBio">
        <title>Comparative Genomics Reveals the Core Gene Toolbox for the Fungus-Insect Symbiosis.</title>
        <authorList>
            <person name="Wang Y."/>
            <person name="Stata M."/>
            <person name="Wang W."/>
            <person name="Stajich J.E."/>
            <person name="White M.M."/>
            <person name="Moncalvo J.M."/>
        </authorList>
    </citation>
    <scope>NUCLEOTIDE SEQUENCE [LARGE SCALE GENOMIC DNA]</scope>
    <source>
        <strain evidence="1 2">AUS-77-4</strain>
    </source>
</reference>
<organism evidence="1 2">
    <name type="scientific">Furculomyces boomerangus</name>
    <dbReference type="NCBI Taxonomy" id="61424"/>
    <lineage>
        <taxon>Eukaryota</taxon>
        <taxon>Fungi</taxon>
        <taxon>Fungi incertae sedis</taxon>
        <taxon>Zoopagomycota</taxon>
        <taxon>Kickxellomycotina</taxon>
        <taxon>Harpellomycetes</taxon>
        <taxon>Harpellales</taxon>
        <taxon>Harpellaceae</taxon>
        <taxon>Furculomyces</taxon>
    </lineage>
</organism>
<dbReference type="Proteomes" id="UP000245699">
    <property type="component" value="Unassembled WGS sequence"/>
</dbReference>
<dbReference type="EMBL" id="MBFT01001137">
    <property type="protein sequence ID" value="PVU85187.1"/>
    <property type="molecule type" value="Genomic_DNA"/>
</dbReference>
<evidence type="ECO:0000313" key="1">
    <source>
        <dbReference type="EMBL" id="PVU85187.1"/>
    </source>
</evidence>